<proteinExistence type="predicted"/>
<gene>
    <name evidence="2" type="ORF">Arub01_04300</name>
</gene>
<sequence>MTAVMLLGDLPSTGLLGAAAAQRLDVHAASEGLPWLIDRMAHALRGHGAVLVVYPSWEAEAARRVISLARGVLLTDRIAGMPLDLPPLALSLVADQLAFVSQYVRPGVLASMAPRLAGEVFAGAWVNSVANLDHIAIGLGAHLSSYLPGSGFSVTAAPAAEVHRISSSEPVPTITRRPVDPVLLLVANGNGDLDWVRQRLVPAMGVASIIESAAQPLSPKFWGTKKYVEFVAFSGHPQAFQGLLRLTVCRPCGWCEEPTALAKCPFCSMVQPGQQVRHAPQQSPMATGYGQTVSASSPLHFAAADRQPHNGSTQQFQPPRRSAASPQPLGQPAQQRQEQRPRTYWPAQDGRQRSDSTRGVPSPRHSGTAQSSDLAEQTRASISGTEKTLPKRPPVGDVPARTPSVGNGLRSTRDDVPFARVKEQREPEPSAPPAADNNAGMPDGIPGPNRVEWPGRTQTVVFRRVPKP</sequence>
<evidence type="ECO:0000256" key="1">
    <source>
        <dbReference type="SAM" id="MobiDB-lite"/>
    </source>
</evidence>
<protein>
    <submittedName>
        <fullName evidence="2">Uncharacterized protein</fullName>
    </submittedName>
</protein>
<dbReference type="Proteomes" id="UP001165124">
    <property type="component" value="Unassembled WGS sequence"/>
</dbReference>
<reference evidence="2" key="1">
    <citation type="submission" date="2023-02" db="EMBL/GenBank/DDBJ databases">
        <title>Actinomadura rubrobrunea NBRC 14622.</title>
        <authorList>
            <person name="Ichikawa N."/>
            <person name="Sato H."/>
            <person name="Tonouchi N."/>
        </authorList>
    </citation>
    <scope>NUCLEOTIDE SEQUENCE</scope>
    <source>
        <strain evidence="2">NBRC 14622</strain>
    </source>
</reference>
<keyword evidence="3" id="KW-1185">Reference proteome</keyword>
<evidence type="ECO:0000313" key="3">
    <source>
        <dbReference type="Proteomes" id="UP001165124"/>
    </source>
</evidence>
<accession>A0A9W6PS23</accession>
<feature type="compositionally biased region" description="Low complexity" evidence="1">
    <location>
        <begin position="326"/>
        <end position="336"/>
    </location>
</feature>
<dbReference type="EMBL" id="BSRZ01000001">
    <property type="protein sequence ID" value="GLW62186.1"/>
    <property type="molecule type" value="Genomic_DNA"/>
</dbReference>
<comment type="caution">
    <text evidence="2">The sequence shown here is derived from an EMBL/GenBank/DDBJ whole genome shotgun (WGS) entry which is preliminary data.</text>
</comment>
<evidence type="ECO:0000313" key="2">
    <source>
        <dbReference type="EMBL" id="GLW62186.1"/>
    </source>
</evidence>
<dbReference type="AlphaFoldDB" id="A0A9W6PS23"/>
<organism evidence="2 3">
    <name type="scientific">Actinomadura rubrobrunea</name>
    <dbReference type="NCBI Taxonomy" id="115335"/>
    <lineage>
        <taxon>Bacteria</taxon>
        <taxon>Bacillati</taxon>
        <taxon>Actinomycetota</taxon>
        <taxon>Actinomycetes</taxon>
        <taxon>Streptosporangiales</taxon>
        <taxon>Thermomonosporaceae</taxon>
        <taxon>Actinomadura</taxon>
    </lineage>
</organism>
<feature type="region of interest" description="Disordered" evidence="1">
    <location>
        <begin position="304"/>
        <end position="468"/>
    </location>
</feature>
<name>A0A9W6PS23_9ACTN</name>
<feature type="compositionally biased region" description="Basic and acidic residues" evidence="1">
    <location>
        <begin position="411"/>
        <end position="428"/>
    </location>
</feature>
<feature type="compositionally biased region" description="Polar residues" evidence="1">
    <location>
        <begin position="365"/>
        <end position="386"/>
    </location>
</feature>